<dbReference type="Gene3D" id="3.40.50.1820">
    <property type="entry name" value="alpha/beta hydrolase"/>
    <property type="match status" value="1"/>
</dbReference>
<evidence type="ECO:0000256" key="4">
    <source>
        <dbReference type="ARBA" id="ARBA00022801"/>
    </source>
</evidence>
<keyword evidence="6" id="KW-1185">Reference proteome</keyword>
<dbReference type="AlphaFoldDB" id="A0AAE0L3W0"/>
<dbReference type="Pfam" id="PF10230">
    <property type="entry name" value="LIDHydrolase"/>
    <property type="match status" value="1"/>
</dbReference>
<comment type="similarity">
    <text evidence="2">Belongs to the AB hydrolase superfamily. LDAH family.</text>
</comment>
<evidence type="ECO:0000256" key="3">
    <source>
        <dbReference type="ARBA" id="ARBA00022677"/>
    </source>
</evidence>
<evidence type="ECO:0000256" key="2">
    <source>
        <dbReference type="ARBA" id="ARBA00008300"/>
    </source>
</evidence>
<evidence type="ECO:0000313" key="5">
    <source>
        <dbReference type="EMBL" id="KAK3270887.1"/>
    </source>
</evidence>
<dbReference type="GO" id="GO:0005811">
    <property type="term" value="C:lipid droplet"/>
    <property type="evidence" value="ECO:0007669"/>
    <property type="project" value="UniProtKB-SubCell"/>
</dbReference>
<organism evidence="5 6">
    <name type="scientific">Cymbomonas tetramitiformis</name>
    <dbReference type="NCBI Taxonomy" id="36881"/>
    <lineage>
        <taxon>Eukaryota</taxon>
        <taxon>Viridiplantae</taxon>
        <taxon>Chlorophyta</taxon>
        <taxon>Pyramimonadophyceae</taxon>
        <taxon>Pyramimonadales</taxon>
        <taxon>Pyramimonadaceae</taxon>
        <taxon>Cymbomonas</taxon>
    </lineage>
</organism>
<accession>A0AAE0L3W0</accession>
<dbReference type="InterPro" id="IPR029058">
    <property type="entry name" value="AB_hydrolase_fold"/>
</dbReference>
<reference evidence="5 6" key="1">
    <citation type="journal article" date="2015" name="Genome Biol. Evol.">
        <title>Comparative Genomics of a Bacterivorous Green Alga Reveals Evolutionary Causalities and Consequences of Phago-Mixotrophic Mode of Nutrition.</title>
        <authorList>
            <person name="Burns J.A."/>
            <person name="Paasch A."/>
            <person name="Narechania A."/>
            <person name="Kim E."/>
        </authorList>
    </citation>
    <scope>NUCLEOTIDE SEQUENCE [LARGE SCALE GENOMIC DNA]</scope>
    <source>
        <strain evidence="5 6">PLY_AMNH</strain>
    </source>
</reference>
<keyword evidence="3" id="KW-0551">Lipid droplet</keyword>
<comment type="caution">
    <text evidence="5">The sequence shown here is derived from an EMBL/GenBank/DDBJ whole genome shotgun (WGS) entry which is preliminary data.</text>
</comment>
<gene>
    <name evidence="5" type="ORF">CYMTET_20737</name>
</gene>
<dbReference type="PANTHER" id="PTHR13390">
    <property type="entry name" value="LIPASE"/>
    <property type="match status" value="1"/>
</dbReference>
<evidence type="ECO:0000256" key="1">
    <source>
        <dbReference type="ARBA" id="ARBA00004502"/>
    </source>
</evidence>
<protein>
    <submittedName>
        <fullName evidence="5">Uncharacterized protein</fullName>
    </submittedName>
</protein>
<dbReference type="SUPFAM" id="SSF53474">
    <property type="entry name" value="alpha/beta-Hydrolases"/>
    <property type="match status" value="1"/>
</dbReference>
<sequence length="303" mass="34514">MSQPDLRYQDGHFFTEVLQWAPQDTTTISAQVIIIPGNPGLGQIYSEYGAFLREYLDSSVAITVLSHLGQHEKTPYSTTFFSLEDQIRHKLWFIDELSTRTPVYVIGHSIGAHMAVEMMRQNRKQVHGVLGLFPFLQFDEDSRHQCRMRSLVNSQLAVSCVARLMDALALLPGWMQAGSLSRFFAPENSPAANKIVMTNLFQNSAALRQATFLAVHEFIDLAREPDWNFLHEVAPMVKFVFTPDDHWGPLWMHRKVQEKVPNLASHVMEHVSHSFCTKTEEARVVAKRTADLLKEMMEQGIGM</sequence>
<keyword evidence="4" id="KW-0378">Hydrolase</keyword>
<dbReference type="GO" id="GO:0016298">
    <property type="term" value="F:lipase activity"/>
    <property type="evidence" value="ECO:0007669"/>
    <property type="project" value="InterPro"/>
</dbReference>
<comment type="subcellular location">
    <subcellularLocation>
        <location evidence="1">Lipid droplet</location>
    </subcellularLocation>
</comment>
<dbReference type="GO" id="GO:0019915">
    <property type="term" value="P:lipid storage"/>
    <property type="evidence" value="ECO:0007669"/>
    <property type="project" value="InterPro"/>
</dbReference>
<dbReference type="InterPro" id="IPR019363">
    <property type="entry name" value="LDAH"/>
</dbReference>
<proteinExistence type="inferred from homology"/>
<evidence type="ECO:0000313" key="6">
    <source>
        <dbReference type="Proteomes" id="UP001190700"/>
    </source>
</evidence>
<dbReference type="Proteomes" id="UP001190700">
    <property type="component" value="Unassembled WGS sequence"/>
</dbReference>
<dbReference type="PANTHER" id="PTHR13390:SF0">
    <property type="entry name" value="LIPID DROPLET-ASSOCIATED HYDROLASE"/>
    <property type="match status" value="1"/>
</dbReference>
<name>A0AAE0L3W0_9CHLO</name>
<dbReference type="EMBL" id="LGRX02010155">
    <property type="protein sequence ID" value="KAK3270887.1"/>
    <property type="molecule type" value="Genomic_DNA"/>
</dbReference>